<accession>A0AAE1HAD0</accession>
<proteinExistence type="predicted"/>
<comment type="caution">
    <text evidence="3">The sequence shown here is derived from an EMBL/GenBank/DDBJ whole genome shotgun (WGS) entry which is preliminary data.</text>
</comment>
<dbReference type="Proteomes" id="UP001219518">
    <property type="component" value="Unassembled WGS sequence"/>
</dbReference>
<dbReference type="AlphaFoldDB" id="A0AAE1HAD0"/>
<dbReference type="EMBL" id="JAHWGI010000785">
    <property type="protein sequence ID" value="KAK3917762.1"/>
    <property type="molecule type" value="Genomic_DNA"/>
</dbReference>
<dbReference type="EMBL" id="JAHWGI010000078">
    <property type="protein sequence ID" value="KAK3908823.1"/>
    <property type="molecule type" value="Genomic_DNA"/>
</dbReference>
<evidence type="ECO:0000313" key="4">
    <source>
        <dbReference type="Proteomes" id="UP001219518"/>
    </source>
</evidence>
<sequence length="820" mass="91735">MSYEQLYEAFKKCYASSLKPRMIQANCNECWKELKRTGDDGQKVDVQARVLAKIEELNIKATKTNSAFLSYFIKAHSSNRRSGGSGDSGPQSSAPGEVSGEVPQKSVTVNAGSGDQIEDDTGALDDEGPTSGRKRTLSRIVISSDESDADDPGVASGPRQGQLKREVSVTESELNTALLARDAGLLEGGDKTVTAIKKKLSKVKFALKRRWKKTVLERKYRRQRREQLQRLIRDNPSLKRTLRVHGAPGRPRLEEEQPGILKAITVIAIAGSGADARRRSESIRSVQTSDALHEKLEALGYTLSRSATYLRLLPRRRHVSTVPVKLSRPQADLHRGHQDGKFCTATARYEISSVEAVASVLGPRQVCFLSQDDKARVPLGITAATKQAPILMHTEYRVMLPDHDFVVGERHKLVPSVIAGIVINDKKVDGSPASVTYSGPTYIGIRSAKHNPSNAESHADDLRRILELDEFNDITKVDGEVEPVFVLSVDGGPDENPRYSKVIANAIENFRRYRLDAIFIFTNAPGRSAFNRVERRMAPLSKALTGVILEHDHFGSHLNSSNKTIDLALEKKNFKHAGKVLAEIWGAMSIDGHFVVAEFISEQSTDTPPMPCPEWYERHVRESQYFLQIVKCNDWLCCDEPRSDIKNVLPDGFIPAPFPLRRTEKGLLVPEPTSHEETDEIPPLWLRQALNLRPEADGFPSDLPYDLYCPSVKSQLEGRSCKECGLYFSSKKNAEAHKRQSNRMSQATKVRPKKLLKRRGDEILCSVEEEEVVEVTWIEREDLDMEGLEEPNDFEDDGGFPVIHDIHEWIQNPWTQDLPA</sequence>
<reference evidence="3" key="1">
    <citation type="submission" date="2021-07" db="EMBL/GenBank/DDBJ databases">
        <authorList>
            <person name="Catto M.A."/>
            <person name="Jacobson A."/>
            <person name="Kennedy G."/>
            <person name="Labadie P."/>
            <person name="Hunt B.G."/>
            <person name="Srinivasan R."/>
        </authorList>
    </citation>
    <scope>NUCLEOTIDE SEQUENCE</scope>
    <source>
        <strain evidence="3">PL_HMW_Pooled</strain>
        <tissue evidence="3">Head</tissue>
    </source>
</reference>
<feature type="compositionally biased region" description="Acidic residues" evidence="1">
    <location>
        <begin position="116"/>
        <end position="128"/>
    </location>
</feature>
<evidence type="ECO:0000256" key="1">
    <source>
        <dbReference type="SAM" id="MobiDB-lite"/>
    </source>
</evidence>
<name>A0AAE1HAD0_9NEOP</name>
<organism evidence="3 4">
    <name type="scientific">Frankliniella fusca</name>
    <dbReference type="NCBI Taxonomy" id="407009"/>
    <lineage>
        <taxon>Eukaryota</taxon>
        <taxon>Metazoa</taxon>
        <taxon>Ecdysozoa</taxon>
        <taxon>Arthropoda</taxon>
        <taxon>Hexapoda</taxon>
        <taxon>Insecta</taxon>
        <taxon>Pterygota</taxon>
        <taxon>Neoptera</taxon>
        <taxon>Paraneoptera</taxon>
        <taxon>Thysanoptera</taxon>
        <taxon>Terebrantia</taxon>
        <taxon>Thripoidea</taxon>
        <taxon>Thripidae</taxon>
        <taxon>Frankliniella</taxon>
    </lineage>
</organism>
<feature type="region of interest" description="Disordered" evidence="1">
    <location>
        <begin position="78"/>
        <end position="167"/>
    </location>
</feature>
<keyword evidence="4" id="KW-1185">Reference proteome</keyword>
<evidence type="ECO:0000313" key="2">
    <source>
        <dbReference type="EMBL" id="KAK3908823.1"/>
    </source>
</evidence>
<gene>
    <name evidence="2" type="ORF">KUF71_019078</name>
    <name evidence="3" type="ORF">KUF71_026233</name>
</gene>
<evidence type="ECO:0000313" key="3">
    <source>
        <dbReference type="EMBL" id="KAK3917762.1"/>
    </source>
</evidence>
<protein>
    <submittedName>
        <fullName evidence="3">Transient receptor potential cation channel subfamily A member 1</fullName>
    </submittedName>
</protein>
<dbReference type="PANTHER" id="PTHR46954">
    <property type="entry name" value="C2H2-TYPE DOMAIN-CONTAINING PROTEIN"/>
    <property type="match status" value="1"/>
</dbReference>
<keyword evidence="3" id="KW-0675">Receptor</keyword>
<reference evidence="3" key="2">
    <citation type="journal article" date="2023" name="BMC Genomics">
        <title>Pest status, molecular evolution, and epigenetic factors derived from the genome assembly of Frankliniella fusca, a thysanopteran phytovirus vector.</title>
        <authorList>
            <person name="Catto M.A."/>
            <person name="Labadie P.E."/>
            <person name="Jacobson A.L."/>
            <person name="Kennedy G.G."/>
            <person name="Srinivasan R."/>
            <person name="Hunt B.G."/>
        </authorList>
    </citation>
    <scope>NUCLEOTIDE SEQUENCE</scope>
    <source>
        <strain evidence="3">PL_HMW_Pooled</strain>
    </source>
</reference>
<dbReference type="PANTHER" id="PTHR46954:SF1">
    <property type="entry name" value="C2H2-TYPE DOMAIN-CONTAINING PROTEIN"/>
    <property type="match status" value="1"/>
</dbReference>